<dbReference type="Pfam" id="PF14239">
    <property type="entry name" value="RRXRR"/>
    <property type="match status" value="1"/>
</dbReference>
<evidence type="ECO:0000256" key="1">
    <source>
        <dbReference type="SAM" id="MobiDB-lite"/>
    </source>
</evidence>
<dbReference type="PANTHER" id="PTHR33877">
    <property type="entry name" value="SLL1193 PROTEIN"/>
    <property type="match status" value="1"/>
</dbReference>
<dbReference type="NCBIfam" id="NF040563">
    <property type="entry name" value="guided_IscB"/>
    <property type="match status" value="1"/>
</dbReference>
<evidence type="ECO:0000313" key="3">
    <source>
        <dbReference type="EMBL" id="TSI12470.1"/>
    </source>
</evidence>
<keyword evidence="3" id="KW-0378">Hydrolase</keyword>
<dbReference type="PANTHER" id="PTHR33877:SF2">
    <property type="entry name" value="OS07G0170200 PROTEIN"/>
    <property type="match status" value="1"/>
</dbReference>
<comment type="caution">
    <text evidence="3">The sequence shown here is derived from an EMBL/GenBank/DDBJ whole genome shotgun (WGS) entry which is preliminary data.</text>
</comment>
<keyword evidence="3" id="KW-0255">Endonuclease</keyword>
<dbReference type="InterPro" id="IPR047693">
    <property type="entry name" value="RNA-guided_IscB-like"/>
</dbReference>
<dbReference type="RefSeq" id="WP_143924373.1">
    <property type="nucleotide sequence ID" value="NZ_VLTK01000017.1"/>
</dbReference>
<proteinExistence type="predicted"/>
<dbReference type="InterPro" id="IPR029471">
    <property type="entry name" value="HNH_5"/>
</dbReference>
<name>A0A556C511_BREAU</name>
<feature type="region of interest" description="Disordered" evidence="1">
    <location>
        <begin position="1"/>
        <end position="48"/>
    </location>
</feature>
<dbReference type="Proteomes" id="UP000316406">
    <property type="component" value="Unassembled WGS sequence"/>
</dbReference>
<keyword evidence="4" id="KW-1185">Reference proteome</keyword>
<dbReference type="InterPro" id="IPR025938">
    <property type="entry name" value="RRXRR_dom"/>
</dbReference>
<dbReference type="InterPro" id="IPR003615">
    <property type="entry name" value="HNH_nuc"/>
</dbReference>
<dbReference type="CDD" id="cd00085">
    <property type="entry name" value="HNHc"/>
    <property type="match status" value="1"/>
</dbReference>
<gene>
    <name evidence="3" type="ORF">FO013_20075</name>
</gene>
<keyword evidence="3" id="KW-0540">Nuclease</keyword>
<dbReference type="GO" id="GO:0004519">
    <property type="term" value="F:endonuclease activity"/>
    <property type="evidence" value="ECO:0007669"/>
    <property type="project" value="UniProtKB-KW"/>
</dbReference>
<feature type="compositionally biased region" description="Basic and acidic residues" evidence="1">
    <location>
        <begin position="12"/>
        <end position="25"/>
    </location>
</feature>
<dbReference type="AlphaFoldDB" id="A0A556C511"/>
<dbReference type="InterPro" id="IPR052892">
    <property type="entry name" value="NA-targeting_endonuclease"/>
</dbReference>
<evidence type="ECO:0000313" key="4">
    <source>
        <dbReference type="Proteomes" id="UP000316406"/>
    </source>
</evidence>
<dbReference type="Gene3D" id="1.10.30.50">
    <property type="match status" value="1"/>
</dbReference>
<dbReference type="OrthoDB" id="9802901at2"/>
<accession>A0A556C511</accession>
<feature type="domain" description="HNH nuclease" evidence="2">
    <location>
        <begin position="267"/>
        <end position="318"/>
    </location>
</feature>
<sequence>MPPQSQALESVPADKDGVSTKRGTEVETISAPGVQHGREETAVPTPKDVVTVAQQRNPNGNRSHRGNSVQPRVFVLDKRKKPLDPTSPARARELLKKGRARVHKMMPFTIRLIDRIVADSVVHDHTIGIDPGSRTTGIAVARETRTVDEATGEITTDRQAVSLVELVHRGPQIKKKLQQRAGYRRGRRSRNLRYRAPRFNNRTKPKGWLPPSLQHRVDSTMTWVNRFQHLAPVSKVAYEAVRFDTQKLQNPEITGVEYQLGTLAGFEVREYLLEKFNRTCVYCDATNVPLNIDHVHPRARGGSDRVSNLVTACILCNQAKGKLLVEEFVSDRKRLEHIRKQLKVCLRDAAIVTATRWSLHTALMTTGLYVVASSGGRTKFNRSRLGVPKEHCLDALCVGDVDSVGQWPDHRLTIATTGRGLHQRTQPNKYGFPRSYRTRRKVHYGFITGDFVHAIVPRGKNAGTHVGRAAVRKSGSFDITTTAGTRQGIRYKYVTLIQRGDGFNYSINKLLGRSEVARTNGSAYSSLRVESSTIWRT</sequence>
<reference evidence="3 4" key="1">
    <citation type="submission" date="2019-07" db="EMBL/GenBank/DDBJ databases">
        <title>Draft genome sequence of Brevibacterium aurantiacum XU54 isolated from Xinjiang China.</title>
        <authorList>
            <person name="Xu X."/>
        </authorList>
    </citation>
    <scope>NUCLEOTIDE SEQUENCE [LARGE SCALE GENOMIC DNA]</scope>
    <source>
        <strain evidence="3 4">XU54</strain>
    </source>
</reference>
<dbReference type="SMART" id="SM00507">
    <property type="entry name" value="HNHc"/>
    <property type="match status" value="1"/>
</dbReference>
<dbReference type="Pfam" id="PF14279">
    <property type="entry name" value="HNH_5"/>
    <property type="match status" value="1"/>
</dbReference>
<evidence type="ECO:0000259" key="2">
    <source>
        <dbReference type="SMART" id="SM00507"/>
    </source>
</evidence>
<dbReference type="EMBL" id="VLTK01000017">
    <property type="protein sequence ID" value="TSI12470.1"/>
    <property type="molecule type" value="Genomic_DNA"/>
</dbReference>
<organism evidence="3 4">
    <name type="scientific">Brevibacterium aurantiacum</name>
    <dbReference type="NCBI Taxonomy" id="273384"/>
    <lineage>
        <taxon>Bacteria</taxon>
        <taxon>Bacillati</taxon>
        <taxon>Actinomycetota</taxon>
        <taxon>Actinomycetes</taxon>
        <taxon>Micrococcales</taxon>
        <taxon>Brevibacteriaceae</taxon>
        <taxon>Brevibacterium</taxon>
    </lineage>
</organism>
<protein>
    <submittedName>
        <fullName evidence="3">HNH endonuclease</fullName>
    </submittedName>
</protein>